<proteinExistence type="predicted"/>
<accession>A0A2X2T1P4</accession>
<organism evidence="1 2">
    <name type="scientific">Capnocytophaga ochracea</name>
    <dbReference type="NCBI Taxonomy" id="1018"/>
    <lineage>
        <taxon>Bacteria</taxon>
        <taxon>Pseudomonadati</taxon>
        <taxon>Bacteroidota</taxon>
        <taxon>Flavobacteriia</taxon>
        <taxon>Flavobacteriales</taxon>
        <taxon>Flavobacteriaceae</taxon>
        <taxon>Capnocytophaga</taxon>
    </lineage>
</organism>
<evidence type="ECO:0000313" key="2">
    <source>
        <dbReference type="Proteomes" id="UP000249891"/>
    </source>
</evidence>
<reference evidence="1 2" key="1">
    <citation type="submission" date="2018-06" db="EMBL/GenBank/DDBJ databases">
        <authorList>
            <consortium name="Pathogen Informatics"/>
            <person name="Doyle S."/>
        </authorList>
    </citation>
    <scope>NUCLEOTIDE SEQUENCE [LARGE SCALE GENOMIC DNA]</scope>
    <source>
        <strain evidence="1 2">NCTC11546</strain>
    </source>
</reference>
<gene>
    <name evidence="1" type="ORF">NCTC11546_02543</name>
</gene>
<dbReference type="Proteomes" id="UP000249891">
    <property type="component" value="Unassembled WGS sequence"/>
</dbReference>
<name>A0A2X2T1P4_CAPOC</name>
<protein>
    <submittedName>
        <fullName evidence="1">Uncharacterized protein</fullName>
    </submittedName>
</protein>
<evidence type="ECO:0000313" key="1">
    <source>
        <dbReference type="EMBL" id="SQA94373.1"/>
    </source>
</evidence>
<dbReference type="EMBL" id="UARG01000026">
    <property type="protein sequence ID" value="SQA94373.1"/>
    <property type="molecule type" value="Genomic_DNA"/>
</dbReference>
<sequence length="233" mass="27261">MDSAEYIWMKEYLQLDGLVYKLVPIKTEIDKKHPFDMGRIDSNLMYDIIKKWDWGNMGKAGIYLDPETRKNSIIFRGNLARLTEKLIEEGKLNKAKDILDIGMKHMPLEAYGYYFTLDPFVQGYFKVGEKETARKLALQIFGKYQEELNYYAHLSPDERYANTARIQYTIDRYGELLLIAPLDKDFYERQVEVLRAKASPFMKSQELDEYMKMLIDEEVDTLVQAGAEEDSGN</sequence>
<dbReference type="AlphaFoldDB" id="A0A2X2T1P4"/>